<reference evidence="7" key="1">
    <citation type="submission" date="2021-03" db="EMBL/GenBank/DDBJ databases">
        <title>Antimicrobial resistance genes in bacteria isolated from Japanese honey, and their potential for conferring macrolide and lincosamide resistance in the American foulbrood pathogen Paenibacillus larvae.</title>
        <authorList>
            <person name="Okamoto M."/>
            <person name="Kumagai M."/>
            <person name="Kanamori H."/>
            <person name="Takamatsu D."/>
        </authorList>
    </citation>
    <scope>NUCLEOTIDE SEQUENCE</scope>
    <source>
        <strain evidence="7">J27TS8</strain>
    </source>
</reference>
<dbReference type="GO" id="GO:0016020">
    <property type="term" value="C:membrane"/>
    <property type="evidence" value="ECO:0007669"/>
    <property type="project" value="InterPro"/>
</dbReference>
<accession>A0A919WFX1</accession>
<sequence>MMERGPERNINQYLLQSSEDEIKRIALELHEGVAQTLFSIYTGIQLLETSTEDIKMKNYVREMAEVLERTIQEIRYLSVELHPPTLSTIGFFPALQSYLKLYTSTFGIVVEIEQAGEEIPLPVNHRIGLFRVCQEALANIAKYADSAKIKLQLNWEHHRVQILIQDFGIGFDVDAHIESHGLAAMAERMKLIGGDCIITSQLGKGTTIRLELGFASNVNGEGEKV</sequence>
<organism evidence="7 8">
    <name type="scientific">Robertmurraya siralis</name>
    <dbReference type="NCBI Taxonomy" id="77777"/>
    <lineage>
        <taxon>Bacteria</taxon>
        <taxon>Bacillati</taxon>
        <taxon>Bacillota</taxon>
        <taxon>Bacilli</taxon>
        <taxon>Bacillales</taxon>
        <taxon>Bacillaceae</taxon>
        <taxon>Robertmurraya</taxon>
    </lineage>
</organism>
<protein>
    <recommendedName>
        <fullName evidence="2">histidine kinase</fullName>
        <ecNumber evidence="2">2.7.13.3</ecNumber>
    </recommendedName>
</protein>
<dbReference type="Pfam" id="PF07730">
    <property type="entry name" value="HisKA_3"/>
    <property type="match status" value="1"/>
</dbReference>
<dbReference type="Pfam" id="PF02518">
    <property type="entry name" value="HATPase_c"/>
    <property type="match status" value="1"/>
</dbReference>
<dbReference type="Gene3D" id="3.30.565.10">
    <property type="entry name" value="Histidine kinase-like ATPase, C-terminal domain"/>
    <property type="match status" value="1"/>
</dbReference>
<dbReference type="EMBL" id="BORC01000001">
    <property type="protein sequence ID" value="GIN61052.1"/>
    <property type="molecule type" value="Genomic_DNA"/>
</dbReference>
<evidence type="ECO:0000256" key="2">
    <source>
        <dbReference type="ARBA" id="ARBA00012438"/>
    </source>
</evidence>
<dbReference type="InterPro" id="IPR011712">
    <property type="entry name" value="Sig_transdc_His_kin_sub3_dim/P"/>
</dbReference>
<dbReference type="InterPro" id="IPR050482">
    <property type="entry name" value="Sensor_HK_TwoCompSys"/>
</dbReference>
<name>A0A919WFX1_9BACI</name>
<dbReference type="InterPro" id="IPR036890">
    <property type="entry name" value="HATPase_C_sf"/>
</dbReference>
<keyword evidence="3" id="KW-0808">Transferase</keyword>
<evidence type="ECO:0000256" key="5">
    <source>
        <dbReference type="ARBA" id="ARBA00023012"/>
    </source>
</evidence>
<proteinExistence type="predicted"/>
<comment type="caution">
    <text evidence="7">The sequence shown here is derived from an EMBL/GenBank/DDBJ whole genome shotgun (WGS) entry which is preliminary data.</text>
</comment>
<dbReference type="RefSeq" id="WP_170943503.1">
    <property type="nucleotide sequence ID" value="NZ_BORC01000001.1"/>
</dbReference>
<evidence type="ECO:0000313" key="7">
    <source>
        <dbReference type="EMBL" id="GIN61052.1"/>
    </source>
</evidence>
<dbReference type="GO" id="GO:0000155">
    <property type="term" value="F:phosphorelay sensor kinase activity"/>
    <property type="evidence" value="ECO:0007669"/>
    <property type="project" value="InterPro"/>
</dbReference>
<dbReference type="CDD" id="cd16917">
    <property type="entry name" value="HATPase_UhpB-NarQ-NarX-like"/>
    <property type="match status" value="1"/>
</dbReference>
<keyword evidence="8" id="KW-1185">Reference proteome</keyword>
<evidence type="ECO:0000256" key="4">
    <source>
        <dbReference type="ARBA" id="ARBA00022777"/>
    </source>
</evidence>
<dbReference type="SMART" id="SM00387">
    <property type="entry name" value="HATPase_c"/>
    <property type="match status" value="1"/>
</dbReference>
<feature type="domain" description="Histidine kinase/HSP90-like ATPase" evidence="6">
    <location>
        <begin position="124"/>
        <end position="216"/>
    </location>
</feature>
<dbReference type="AlphaFoldDB" id="A0A919WFX1"/>
<evidence type="ECO:0000256" key="3">
    <source>
        <dbReference type="ARBA" id="ARBA00022679"/>
    </source>
</evidence>
<keyword evidence="4" id="KW-0418">Kinase</keyword>
<gene>
    <name evidence="7" type="ORF">J27TS8_10450</name>
</gene>
<evidence type="ECO:0000313" key="8">
    <source>
        <dbReference type="Proteomes" id="UP000682111"/>
    </source>
</evidence>
<dbReference type="Proteomes" id="UP000682111">
    <property type="component" value="Unassembled WGS sequence"/>
</dbReference>
<evidence type="ECO:0000259" key="6">
    <source>
        <dbReference type="SMART" id="SM00387"/>
    </source>
</evidence>
<dbReference type="SUPFAM" id="SSF55874">
    <property type="entry name" value="ATPase domain of HSP90 chaperone/DNA topoisomerase II/histidine kinase"/>
    <property type="match status" value="1"/>
</dbReference>
<evidence type="ECO:0000256" key="1">
    <source>
        <dbReference type="ARBA" id="ARBA00000085"/>
    </source>
</evidence>
<dbReference type="GO" id="GO:0046983">
    <property type="term" value="F:protein dimerization activity"/>
    <property type="evidence" value="ECO:0007669"/>
    <property type="project" value="InterPro"/>
</dbReference>
<dbReference type="PANTHER" id="PTHR24421">
    <property type="entry name" value="NITRATE/NITRITE SENSOR PROTEIN NARX-RELATED"/>
    <property type="match status" value="1"/>
</dbReference>
<dbReference type="Gene3D" id="1.20.5.1930">
    <property type="match status" value="1"/>
</dbReference>
<dbReference type="InterPro" id="IPR003594">
    <property type="entry name" value="HATPase_dom"/>
</dbReference>
<comment type="catalytic activity">
    <reaction evidence="1">
        <text>ATP + protein L-histidine = ADP + protein N-phospho-L-histidine.</text>
        <dbReference type="EC" id="2.7.13.3"/>
    </reaction>
</comment>
<keyword evidence="5" id="KW-0902">Two-component regulatory system</keyword>
<dbReference type="EC" id="2.7.13.3" evidence="2"/>